<protein>
    <recommendedName>
        <fullName evidence="1">Pseudouridine synthase I TruA alpha/beta domain-containing protein</fullName>
    </recommendedName>
</protein>
<name>A0A382NCE9_9ZZZZ</name>
<feature type="domain" description="Pseudouridine synthase I TruA alpha/beta" evidence="1">
    <location>
        <begin position="1"/>
        <end position="47"/>
    </location>
</feature>
<dbReference type="GO" id="GO:0009982">
    <property type="term" value="F:pseudouridine synthase activity"/>
    <property type="evidence" value="ECO:0007669"/>
    <property type="project" value="InterPro"/>
</dbReference>
<organism evidence="2">
    <name type="scientific">marine metagenome</name>
    <dbReference type="NCBI Taxonomy" id="408172"/>
    <lineage>
        <taxon>unclassified sequences</taxon>
        <taxon>metagenomes</taxon>
        <taxon>ecological metagenomes</taxon>
    </lineage>
</organism>
<dbReference type="AlphaFoldDB" id="A0A382NCE9"/>
<dbReference type="Gene3D" id="3.30.70.660">
    <property type="entry name" value="Pseudouridine synthase I, catalytic domain, C-terminal subdomain"/>
    <property type="match status" value="1"/>
</dbReference>
<evidence type="ECO:0000259" key="1">
    <source>
        <dbReference type="Pfam" id="PF01416"/>
    </source>
</evidence>
<sequence>MVGSLLEVGYGRRQPDEIRAMAKVVQGHPQMVKAPPQGLFLVDIQYN</sequence>
<dbReference type="InterPro" id="IPR020097">
    <property type="entry name" value="PsdUridine_synth_TruA_a/b_dom"/>
</dbReference>
<dbReference type="SUPFAM" id="SSF55120">
    <property type="entry name" value="Pseudouridine synthase"/>
    <property type="match status" value="1"/>
</dbReference>
<accession>A0A382NCE9</accession>
<dbReference type="GO" id="GO:0003723">
    <property type="term" value="F:RNA binding"/>
    <property type="evidence" value="ECO:0007669"/>
    <property type="project" value="InterPro"/>
</dbReference>
<gene>
    <name evidence="2" type="ORF">METZ01_LOCUS311683</name>
</gene>
<dbReference type="Pfam" id="PF01416">
    <property type="entry name" value="PseudoU_synth_1"/>
    <property type="match status" value="1"/>
</dbReference>
<dbReference type="InterPro" id="IPR020095">
    <property type="entry name" value="PsdUridine_synth_TruA_C"/>
</dbReference>
<dbReference type="EMBL" id="UINC01099504">
    <property type="protein sequence ID" value="SVC58829.1"/>
    <property type="molecule type" value="Genomic_DNA"/>
</dbReference>
<evidence type="ECO:0000313" key="2">
    <source>
        <dbReference type="EMBL" id="SVC58829.1"/>
    </source>
</evidence>
<proteinExistence type="predicted"/>
<dbReference type="GO" id="GO:0001522">
    <property type="term" value="P:pseudouridine synthesis"/>
    <property type="evidence" value="ECO:0007669"/>
    <property type="project" value="InterPro"/>
</dbReference>
<dbReference type="InterPro" id="IPR020103">
    <property type="entry name" value="PsdUridine_synth_cat_dom_sf"/>
</dbReference>
<reference evidence="2" key="1">
    <citation type="submission" date="2018-05" db="EMBL/GenBank/DDBJ databases">
        <authorList>
            <person name="Lanie J.A."/>
            <person name="Ng W.-L."/>
            <person name="Kazmierczak K.M."/>
            <person name="Andrzejewski T.M."/>
            <person name="Davidsen T.M."/>
            <person name="Wayne K.J."/>
            <person name="Tettelin H."/>
            <person name="Glass J.I."/>
            <person name="Rusch D."/>
            <person name="Podicherti R."/>
            <person name="Tsui H.-C.T."/>
            <person name="Winkler M.E."/>
        </authorList>
    </citation>
    <scope>NUCLEOTIDE SEQUENCE</scope>
</reference>